<proteinExistence type="predicted"/>
<dbReference type="Pfam" id="PF06114">
    <property type="entry name" value="Peptidase_M78"/>
    <property type="match status" value="1"/>
</dbReference>
<dbReference type="InterPro" id="IPR052345">
    <property type="entry name" value="Rad_response_metalloprotease"/>
</dbReference>
<organism evidence="2 3">
    <name type="scientific">Roseomonas gilardii</name>
    <dbReference type="NCBI Taxonomy" id="257708"/>
    <lineage>
        <taxon>Bacteria</taxon>
        <taxon>Pseudomonadati</taxon>
        <taxon>Pseudomonadota</taxon>
        <taxon>Alphaproteobacteria</taxon>
        <taxon>Acetobacterales</taxon>
        <taxon>Roseomonadaceae</taxon>
        <taxon>Roseomonas</taxon>
    </lineage>
</organism>
<keyword evidence="3" id="KW-1185">Reference proteome</keyword>
<dbReference type="RefSeq" id="WP_314280339.1">
    <property type="nucleotide sequence ID" value="NZ_JAVVDO010000004.1"/>
</dbReference>
<dbReference type="Proteomes" id="UP001258945">
    <property type="component" value="Unassembled WGS sequence"/>
</dbReference>
<comment type="caution">
    <text evidence="2">The sequence shown here is derived from an EMBL/GenBank/DDBJ whole genome shotgun (WGS) entry which is preliminary data.</text>
</comment>
<dbReference type="PANTHER" id="PTHR43236">
    <property type="entry name" value="ANTITOXIN HIGA1"/>
    <property type="match status" value="1"/>
</dbReference>
<evidence type="ECO:0000313" key="2">
    <source>
        <dbReference type="EMBL" id="MDT8330167.1"/>
    </source>
</evidence>
<protein>
    <submittedName>
        <fullName evidence="2">ImmA/IrrE family metallo-endopeptidase</fullName>
    </submittedName>
</protein>
<dbReference type="Gene3D" id="1.10.10.2910">
    <property type="match status" value="1"/>
</dbReference>
<dbReference type="PANTHER" id="PTHR43236:SF2">
    <property type="entry name" value="BLL0069 PROTEIN"/>
    <property type="match status" value="1"/>
</dbReference>
<accession>A0ABU3MBE2</accession>
<reference evidence="2 3" key="1">
    <citation type="journal article" date="2019" name="Microb. Pathog.">
        <title>Comparison of VITEK 2, MALDI-TOF MS, 16S rRNA gene sequencing, and whole-genome sequencing for identification of Roseomonas mucosa.</title>
        <authorList>
            <person name="Rudolph W.W."/>
            <person name="Gunzer F."/>
            <person name="Trauth M."/>
            <person name="Bunk B."/>
            <person name="Bigge R."/>
            <person name="Schrottner P."/>
        </authorList>
    </citation>
    <scope>NUCLEOTIDE SEQUENCE [LARGE SCALE GENOMIC DNA]</scope>
    <source>
        <strain evidence="2 3">DSM 103800</strain>
    </source>
</reference>
<feature type="domain" description="IrrE N-terminal-like" evidence="1">
    <location>
        <begin position="60"/>
        <end position="165"/>
    </location>
</feature>
<gene>
    <name evidence="2" type="ORF">RQ831_03815</name>
</gene>
<dbReference type="InterPro" id="IPR010359">
    <property type="entry name" value="IrrE_HExxH"/>
</dbReference>
<name>A0ABU3MBE2_9PROT</name>
<sequence>MSRSIAAAAPSAQYKSPFAVVNDFLGEAPVDLEGMARALGLEVHMDADLPDDVSGRIKRLRGMRGDRFVIEVNGAHPSRRRRFTLAHEIAHYLLHQDLFGDSLEDSEMYRSGLPEPVEYEANRYAADLLMPANLVRTLFRAGVKSLNHLSDAFDVSEGALRIRLKQLRLDA</sequence>
<evidence type="ECO:0000259" key="1">
    <source>
        <dbReference type="Pfam" id="PF06114"/>
    </source>
</evidence>
<evidence type="ECO:0000313" key="3">
    <source>
        <dbReference type="Proteomes" id="UP001258945"/>
    </source>
</evidence>
<dbReference type="EMBL" id="JAVVDO010000004">
    <property type="protein sequence ID" value="MDT8330167.1"/>
    <property type="molecule type" value="Genomic_DNA"/>
</dbReference>